<gene>
    <name evidence="2" type="ORF">SAMN04488542_10758</name>
</gene>
<evidence type="ECO:0000313" key="3">
    <source>
        <dbReference type="Proteomes" id="UP000198972"/>
    </source>
</evidence>
<dbReference type="Gene3D" id="2.160.20.120">
    <property type="match status" value="1"/>
</dbReference>
<sequence length="272" mass="30302">MMVFNSNLMILRKEQHIVDAVTAISLEWLTGEVRILASETDDVRIIQYTSNSFSDKKLVQVDLQAGILRIADGRRKYSRIGFNINTTVLEVYLPKKKLHSFSMNGVGSHVFIQNLEAGLAKFRLTSSHATISGKYDKCEINAIGTHFAAEDIVIYKLNLRSTSSKVEIAGEIFQIHVNATGRGINLHSFVVPNEIQSVSTGASVTVSMPDHEGFVLEFKKISGQFKSDFPITSQGSIYTYKNGGRSYCAEVRGGQFYLRKIYLDSKSSSHFS</sequence>
<evidence type="ECO:0000313" key="2">
    <source>
        <dbReference type="EMBL" id="SDF21199.1"/>
    </source>
</evidence>
<dbReference type="Pfam" id="PF13349">
    <property type="entry name" value="DUF4097"/>
    <property type="match status" value="1"/>
</dbReference>
<dbReference type="AlphaFoldDB" id="A0A1G7J9N1"/>
<dbReference type="EMBL" id="FNBG01000007">
    <property type="protein sequence ID" value="SDF21199.1"/>
    <property type="molecule type" value="Genomic_DNA"/>
</dbReference>
<dbReference type="Proteomes" id="UP000198972">
    <property type="component" value="Unassembled WGS sequence"/>
</dbReference>
<proteinExistence type="predicted"/>
<keyword evidence="3" id="KW-1185">Reference proteome</keyword>
<reference evidence="2 3" key="1">
    <citation type="submission" date="2016-10" db="EMBL/GenBank/DDBJ databases">
        <authorList>
            <person name="de Groot N.N."/>
        </authorList>
    </citation>
    <scope>NUCLEOTIDE SEQUENCE [LARGE SCALE GENOMIC DNA]</scope>
    <source>
        <strain evidence="2 3">DSM 28129</strain>
    </source>
</reference>
<name>A0A1G7J9N1_9BACL</name>
<dbReference type="STRING" id="670482.SAMN04488542_10758"/>
<dbReference type="RefSeq" id="WP_091228337.1">
    <property type="nucleotide sequence ID" value="NZ_FNBG01000007.1"/>
</dbReference>
<organism evidence="2 3">
    <name type="scientific">Fontibacillus panacisegetis</name>
    <dbReference type="NCBI Taxonomy" id="670482"/>
    <lineage>
        <taxon>Bacteria</taxon>
        <taxon>Bacillati</taxon>
        <taxon>Bacillota</taxon>
        <taxon>Bacilli</taxon>
        <taxon>Bacillales</taxon>
        <taxon>Paenibacillaceae</taxon>
        <taxon>Fontibacillus</taxon>
    </lineage>
</organism>
<feature type="domain" description="DUF4097" evidence="1">
    <location>
        <begin position="22"/>
        <end position="236"/>
    </location>
</feature>
<protein>
    <submittedName>
        <fullName evidence="2">Putative adhesin</fullName>
    </submittedName>
</protein>
<accession>A0A1G7J9N1</accession>
<evidence type="ECO:0000259" key="1">
    <source>
        <dbReference type="Pfam" id="PF13349"/>
    </source>
</evidence>
<dbReference type="InterPro" id="IPR025164">
    <property type="entry name" value="Toastrack_DUF4097"/>
</dbReference>
<dbReference type="OrthoDB" id="2836320at2"/>